<dbReference type="OrthoDB" id="3257613at2759"/>
<gene>
    <name evidence="1" type="ORF">PAXRUDRAFT_135759</name>
</gene>
<organism evidence="1 2">
    <name type="scientific">Paxillus rubicundulus Ve08.2h10</name>
    <dbReference type="NCBI Taxonomy" id="930991"/>
    <lineage>
        <taxon>Eukaryota</taxon>
        <taxon>Fungi</taxon>
        <taxon>Dikarya</taxon>
        <taxon>Basidiomycota</taxon>
        <taxon>Agaricomycotina</taxon>
        <taxon>Agaricomycetes</taxon>
        <taxon>Agaricomycetidae</taxon>
        <taxon>Boletales</taxon>
        <taxon>Paxilineae</taxon>
        <taxon>Paxillaceae</taxon>
        <taxon>Paxillus</taxon>
    </lineage>
</organism>
<dbReference type="AlphaFoldDB" id="A0A0D0E1I3"/>
<proteinExistence type="predicted"/>
<protein>
    <submittedName>
        <fullName evidence="1">Uncharacterized protein</fullName>
    </submittedName>
</protein>
<feature type="non-terminal residue" evidence="1">
    <location>
        <position position="1"/>
    </location>
</feature>
<reference evidence="1 2" key="1">
    <citation type="submission" date="2014-04" db="EMBL/GenBank/DDBJ databases">
        <authorList>
            <consortium name="DOE Joint Genome Institute"/>
            <person name="Kuo A."/>
            <person name="Kohler A."/>
            <person name="Jargeat P."/>
            <person name="Nagy L.G."/>
            <person name="Floudas D."/>
            <person name="Copeland A."/>
            <person name="Barry K.W."/>
            <person name="Cichocki N."/>
            <person name="Veneault-Fourrey C."/>
            <person name="LaButti K."/>
            <person name="Lindquist E.A."/>
            <person name="Lipzen A."/>
            <person name="Lundell T."/>
            <person name="Morin E."/>
            <person name="Murat C."/>
            <person name="Sun H."/>
            <person name="Tunlid A."/>
            <person name="Henrissat B."/>
            <person name="Grigoriev I.V."/>
            <person name="Hibbett D.S."/>
            <person name="Martin F."/>
            <person name="Nordberg H.P."/>
            <person name="Cantor M.N."/>
            <person name="Hua S.X."/>
        </authorList>
    </citation>
    <scope>NUCLEOTIDE SEQUENCE [LARGE SCALE GENOMIC DNA]</scope>
    <source>
        <strain evidence="1 2">Ve08.2h10</strain>
    </source>
</reference>
<name>A0A0D0E1I3_9AGAM</name>
<reference evidence="2" key="2">
    <citation type="submission" date="2015-01" db="EMBL/GenBank/DDBJ databases">
        <title>Evolutionary Origins and Diversification of the Mycorrhizal Mutualists.</title>
        <authorList>
            <consortium name="DOE Joint Genome Institute"/>
            <consortium name="Mycorrhizal Genomics Consortium"/>
            <person name="Kohler A."/>
            <person name="Kuo A."/>
            <person name="Nagy L.G."/>
            <person name="Floudas D."/>
            <person name="Copeland A."/>
            <person name="Barry K.W."/>
            <person name="Cichocki N."/>
            <person name="Veneault-Fourrey C."/>
            <person name="LaButti K."/>
            <person name="Lindquist E.A."/>
            <person name="Lipzen A."/>
            <person name="Lundell T."/>
            <person name="Morin E."/>
            <person name="Murat C."/>
            <person name="Riley R."/>
            <person name="Ohm R."/>
            <person name="Sun H."/>
            <person name="Tunlid A."/>
            <person name="Henrissat B."/>
            <person name="Grigoriev I.V."/>
            <person name="Hibbett D.S."/>
            <person name="Martin F."/>
        </authorList>
    </citation>
    <scope>NUCLEOTIDE SEQUENCE [LARGE SCALE GENOMIC DNA]</scope>
    <source>
        <strain evidence="2">Ve08.2h10</strain>
    </source>
</reference>
<dbReference type="Proteomes" id="UP000054538">
    <property type="component" value="Unassembled WGS sequence"/>
</dbReference>
<evidence type="ECO:0000313" key="1">
    <source>
        <dbReference type="EMBL" id="KIK97696.1"/>
    </source>
</evidence>
<accession>A0A0D0E1I3</accession>
<dbReference type="HOGENOM" id="CLU_1754096_0_0_1"/>
<sequence length="149" mass="17430">ITSNIFPHLMPACEPSMDNDDKLNVSQDWYRELMRAARIWQLLKLLNGPAWNHWPRRLGLVLFCPVCPQPSVRFPLIYNALSWKYTWMVVMDGNFKAKDMHDHWPNDQVSLMDSQGYMMGREKYQLPHGGKFLPNSFPPGLTLLPEIQM</sequence>
<dbReference type="InParanoid" id="A0A0D0E1I3"/>
<evidence type="ECO:0000313" key="2">
    <source>
        <dbReference type="Proteomes" id="UP000054538"/>
    </source>
</evidence>
<keyword evidence="2" id="KW-1185">Reference proteome</keyword>
<dbReference type="EMBL" id="KN824924">
    <property type="protein sequence ID" value="KIK97696.1"/>
    <property type="molecule type" value="Genomic_DNA"/>
</dbReference>